<protein>
    <submittedName>
        <fullName evidence="4">Phosphate ABC transporter substrate-binding protein (PhoT family)</fullName>
    </submittedName>
</protein>
<dbReference type="Gene3D" id="3.40.190.10">
    <property type="entry name" value="Periplasmic binding protein-like II"/>
    <property type="match status" value="2"/>
</dbReference>
<feature type="transmembrane region" description="Helical" evidence="2">
    <location>
        <begin position="201"/>
        <end position="222"/>
    </location>
</feature>
<evidence type="ECO:0000313" key="4">
    <source>
        <dbReference type="EMBL" id="RBO96755.1"/>
    </source>
</evidence>
<sequence>MGDFPIDTVLAVIGLVVPVGAFLWEFVFVGRRRLGYRVQMDTPVTGEIESVFPGALARLHPDLPANTPDLRDYSVVLVRIENSGSTAIGVADYLAPTARIGLHLRFPRRRVVGMAVTELSDPDLAESLGPASGIAVREDTDGRIGVIDLPKVPLARGDHYKILAILQRSGGSGEYPAPVLLGRIRGGRVVETRSRTGVPRVMVVLTGFLVAVIVAQFAVAVLRPDPTPLDCATGKLTLIGSSAFEPVIRDAAAQYEKRCTGAEFAFDFAGTERGLDRLAEAGPDAGLLAISDGEKGPGYPALRPRPLALAVFAMFVHPELGVADLTVEQVRDLYAGRITNWREVGGPDLPVVLIDRTPGSGTRVIFEDALFGGEQPARPHRSCTAIKDTEGTFCDVPVTREMHKAVREIPGAIGYGELAESNRAGMRVIALDGVAPGREAALDGSYPFHGVEYAYSHGDLPVGSPAAGFLHYLTAGLGAEVLRAHGNEPCVSGSDARGHCASGS</sequence>
<evidence type="ECO:0000259" key="3">
    <source>
        <dbReference type="Pfam" id="PF12849"/>
    </source>
</evidence>
<accession>A0A366E3R5</accession>
<dbReference type="AlphaFoldDB" id="A0A366E3R5"/>
<keyword evidence="2" id="KW-0472">Membrane</keyword>
<comment type="caution">
    <text evidence="4">The sequence shown here is derived from an EMBL/GenBank/DDBJ whole genome shotgun (WGS) entry which is preliminary data.</text>
</comment>
<organism evidence="4 5">
    <name type="scientific">Nocardia puris</name>
    <dbReference type="NCBI Taxonomy" id="208602"/>
    <lineage>
        <taxon>Bacteria</taxon>
        <taxon>Bacillati</taxon>
        <taxon>Actinomycetota</taxon>
        <taxon>Actinomycetes</taxon>
        <taxon>Mycobacteriales</taxon>
        <taxon>Nocardiaceae</taxon>
        <taxon>Nocardia</taxon>
    </lineage>
</organism>
<keyword evidence="2" id="KW-1133">Transmembrane helix</keyword>
<evidence type="ECO:0000256" key="1">
    <source>
        <dbReference type="ARBA" id="ARBA00022729"/>
    </source>
</evidence>
<keyword evidence="1" id="KW-0732">Signal</keyword>
<proteinExistence type="predicted"/>
<dbReference type="STRING" id="1210090.GCA_001613185_02996"/>
<reference evidence="4 5" key="1">
    <citation type="submission" date="2018-06" db="EMBL/GenBank/DDBJ databases">
        <title>Genomic Encyclopedia of Type Strains, Phase IV (KMG-IV): sequencing the most valuable type-strain genomes for metagenomic binning, comparative biology and taxonomic classification.</title>
        <authorList>
            <person name="Goeker M."/>
        </authorList>
    </citation>
    <scope>NUCLEOTIDE SEQUENCE [LARGE SCALE GENOMIC DNA]</scope>
    <source>
        <strain evidence="4 5">DSM 44599</strain>
    </source>
</reference>
<dbReference type="InterPro" id="IPR050811">
    <property type="entry name" value="Phosphate_ABC_transporter"/>
</dbReference>
<feature type="domain" description="PBP" evidence="3">
    <location>
        <begin position="230"/>
        <end position="474"/>
    </location>
</feature>
<name>A0A366E3R5_9NOCA</name>
<evidence type="ECO:0000256" key="2">
    <source>
        <dbReference type="SAM" id="Phobius"/>
    </source>
</evidence>
<dbReference type="PANTHER" id="PTHR30570:SF1">
    <property type="entry name" value="PHOSPHATE-BINDING PROTEIN PSTS"/>
    <property type="match status" value="1"/>
</dbReference>
<dbReference type="InterPro" id="IPR024370">
    <property type="entry name" value="PBP_domain"/>
</dbReference>
<keyword evidence="5" id="KW-1185">Reference proteome</keyword>
<gene>
    <name evidence="4" type="ORF">DFR74_101771</name>
</gene>
<feature type="transmembrane region" description="Helical" evidence="2">
    <location>
        <begin position="6"/>
        <end position="30"/>
    </location>
</feature>
<dbReference type="Pfam" id="PF12849">
    <property type="entry name" value="PBP_like_2"/>
    <property type="match status" value="1"/>
</dbReference>
<keyword evidence="2" id="KW-0812">Transmembrane</keyword>
<dbReference type="Proteomes" id="UP000252586">
    <property type="component" value="Unassembled WGS sequence"/>
</dbReference>
<dbReference type="SUPFAM" id="SSF53850">
    <property type="entry name" value="Periplasmic binding protein-like II"/>
    <property type="match status" value="1"/>
</dbReference>
<dbReference type="PANTHER" id="PTHR30570">
    <property type="entry name" value="PERIPLASMIC PHOSPHATE BINDING COMPONENT OF PHOSPHATE ABC TRANSPORTER"/>
    <property type="match status" value="1"/>
</dbReference>
<dbReference type="RefSeq" id="WP_067509049.1">
    <property type="nucleotide sequence ID" value="NZ_CP107943.1"/>
</dbReference>
<dbReference type="EMBL" id="QNRE01000001">
    <property type="protein sequence ID" value="RBO96755.1"/>
    <property type="molecule type" value="Genomic_DNA"/>
</dbReference>
<evidence type="ECO:0000313" key="5">
    <source>
        <dbReference type="Proteomes" id="UP000252586"/>
    </source>
</evidence>